<proteinExistence type="predicted"/>
<dbReference type="AlphaFoldDB" id="A0A6F8XNM4"/>
<dbReference type="KEGG" id="pfla:Pflav_018330"/>
<protein>
    <submittedName>
        <fullName evidence="1">Uncharacterized protein</fullName>
    </submittedName>
</protein>
<gene>
    <name evidence="1" type="ORF">Pflav_018330</name>
</gene>
<evidence type="ECO:0000313" key="1">
    <source>
        <dbReference type="EMBL" id="BCB75423.1"/>
    </source>
</evidence>
<organism evidence="1 2">
    <name type="scientific">Phytohabitans flavus</name>
    <dbReference type="NCBI Taxonomy" id="1076124"/>
    <lineage>
        <taxon>Bacteria</taxon>
        <taxon>Bacillati</taxon>
        <taxon>Actinomycetota</taxon>
        <taxon>Actinomycetes</taxon>
        <taxon>Micromonosporales</taxon>
        <taxon>Micromonosporaceae</taxon>
    </lineage>
</organism>
<dbReference type="Proteomes" id="UP000502508">
    <property type="component" value="Chromosome"/>
</dbReference>
<sequence>MGSQSARLVDSLLRFREFIVANPPQVTRQWGKTTVKTHPSTGAKYLLVCADGPTVNDLAPTLDEMSAALRRVRALNDVLRQVPDQDYSLESVDRAIQAAQRF</sequence>
<evidence type="ECO:0000313" key="2">
    <source>
        <dbReference type="Proteomes" id="UP000502508"/>
    </source>
</evidence>
<reference evidence="1 2" key="2">
    <citation type="submission" date="2020-03" db="EMBL/GenBank/DDBJ databases">
        <authorList>
            <person name="Ichikawa N."/>
            <person name="Kimura A."/>
            <person name="Kitahashi Y."/>
            <person name="Uohara A."/>
        </authorList>
    </citation>
    <scope>NUCLEOTIDE SEQUENCE [LARGE SCALE GENOMIC DNA]</scope>
    <source>
        <strain evidence="1 2">NBRC 107702</strain>
    </source>
</reference>
<name>A0A6F8XNM4_9ACTN</name>
<reference evidence="1 2" key="1">
    <citation type="submission" date="2020-03" db="EMBL/GenBank/DDBJ databases">
        <title>Whole genome shotgun sequence of Phytohabitans flavus NBRC 107702.</title>
        <authorList>
            <person name="Komaki H."/>
            <person name="Tamura T."/>
        </authorList>
    </citation>
    <scope>NUCLEOTIDE SEQUENCE [LARGE SCALE GENOMIC DNA]</scope>
    <source>
        <strain evidence="1 2">NBRC 107702</strain>
    </source>
</reference>
<keyword evidence="2" id="KW-1185">Reference proteome</keyword>
<dbReference type="EMBL" id="AP022870">
    <property type="protein sequence ID" value="BCB75423.1"/>
    <property type="molecule type" value="Genomic_DNA"/>
</dbReference>
<dbReference type="RefSeq" id="WP_173035228.1">
    <property type="nucleotide sequence ID" value="NZ_AP022870.1"/>
</dbReference>
<accession>A0A6F8XNM4</accession>